<protein>
    <recommendedName>
        <fullName evidence="3">Aspartic peptidase domain containing protein</fullName>
    </recommendedName>
</protein>
<evidence type="ECO:0000313" key="2">
    <source>
        <dbReference type="Proteomes" id="UP000237105"/>
    </source>
</evidence>
<dbReference type="PANTHER" id="PTHR33240:SF15">
    <property type="entry name" value="GAG-PRO-LIKE PROTEIN"/>
    <property type="match status" value="1"/>
</dbReference>
<keyword evidence="2" id="KW-1185">Reference proteome</keyword>
<gene>
    <name evidence="1" type="ORF">PanWU01x14_364270</name>
</gene>
<dbReference type="Gene3D" id="2.40.70.10">
    <property type="entry name" value="Acid Proteases"/>
    <property type="match status" value="1"/>
</dbReference>
<accession>A0A2P5A6G5</accession>
<dbReference type="AlphaFoldDB" id="A0A2P5A6G5"/>
<evidence type="ECO:0008006" key="3">
    <source>
        <dbReference type="Google" id="ProtNLM"/>
    </source>
</evidence>
<evidence type="ECO:0000313" key="1">
    <source>
        <dbReference type="EMBL" id="PON32099.1"/>
    </source>
</evidence>
<dbReference type="InterPro" id="IPR021109">
    <property type="entry name" value="Peptidase_aspartic_dom_sf"/>
</dbReference>
<dbReference type="CDD" id="cd00303">
    <property type="entry name" value="retropepsin_like"/>
    <property type="match status" value="1"/>
</dbReference>
<dbReference type="Proteomes" id="UP000237105">
    <property type="component" value="Unassembled WGS sequence"/>
</dbReference>
<sequence length="131" mass="15213">MVGRVLVDCGSNAEVLFLSTFENMGLDWNALRLTYQHMFTFNSSWVSLLGIIKLKVYTIERYLDVDFVIINYQSSFNVILGKRWIHTMHEVASTLHQVLRGQSKIEEESDMPDTTIEKLIMIPLEKSDLRK</sequence>
<dbReference type="OrthoDB" id="1166097at2759"/>
<proteinExistence type="predicted"/>
<organism evidence="1 2">
    <name type="scientific">Parasponia andersonii</name>
    <name type="common">Sponia andersonii</name>
    <dbReference type="NCBI Taxonomy" id="3476"/>
    <lineage>
        <taxon>Eukaryota</taxon>
        <taxon>Viridiplantae</taxon>
        <taxon>Streptophyta</taxon>
        <taxon>Embryophyta</taxon>
        <taxon>Tracheophyta</taxon>
        <taxon>Spermatophyta</taxon>
        <taxon>Magnoliopsida</taxon>
        <taxon>eudicotyledons</taxon>
        <taxon>Gunneridae</taxon>
        <taxon>Pentapetalae</taxon>
        <taxon>rosids</taxon>
        <taxon>fabids</taxon>
        <taxon>Rosales</taxon>
        <taxon>Cannabaceae</taxon>
        <taxon>Parasponia</taxon>
    </lineage>
</organism>
<comment type="caution">
    <text evidence="1">The sequence shown here is derived from an EMBL/GenBank/DDBJ whole genome shotgun (WGS) entry which is preliminary data.</text>
</comment>
<reference evidence="2" key="1">
    <citation type="submission" date="2016-06" db="EMBL/GenBank/DDBJ databases">
        <title>Parallel loss of symbiosis genes in relatives of nitrogen-fixing non-legume Parasponia.</title>
        <authorList>
            <person name="Van Velzen R."/>
            <person name="Holmer R."/>
            <person name="Bu F."/>
            <person name="Rutten L."/>
            <person name="Van Zeijl A."/>
            <person name="Liu W."/>
            <person name="Santuari L."/>
            <person name="Cao Q."/>
            <person name="Sharma T."/>
            <person name="Shen D."/>
            <person name="Roswanjaya Y."/>
            <person name="Wardhani T."/>
            <person name="Kalhor M.S."/>
            <person name="Jansen J."/>
            <person name="Van den Hoogen J."/>
            <person name="Gungor B."/>
            <person name="Hartog M."/>
            <person name="Hontelez J."/>
            <person name="Verver J."/>
            <person name="Yang W.-C."/>
            <person name="Schijlen E."/>
            <person name="Repin R."/>
            <person name="Schilthuizen M."/>
            <person name="Schranz E."/>
            <person name="Heidstra R."/>
            <person name="Miyata K."/>
            <person name="Fedorova E."/>
            <person name="Kohlen W."/>
            <person name="Bisseling T."/>
            <person name="Smit S."/>
            <person name="Geurts R."/>
        </authorList>
    </citation>
    <scope>NUCLEOTIDE SEQUENCE [LARGE SCALE GENOMIC DNA]</scope>
    <source>
        <strain evidence="2">cv. WU1-14</strain>
    </source>
</reference>
<dbReference type="EMBL" id="JXTB01000869">
    <property type="protein sequence ID" value="PON32099.1"/>
    <property type="molecule type" value="Genomic_DNA"/>
</dbReference>
<dbReference type="PANTHER" id="PTHR33240">
    <property type="entry name" value="OS08G0508500 PROTEIN"/>
    <property type="match status" value="1"/>
</dbReference>
<name>A0A2P5A6G5_PARAD</name>